<dbReference type="InterPro" id="IPR036291">
    <property type="entry name" value="NAD(P)-bd_dom_sf"/>
</dbReference>
<evidence type="ECO:0000256" key="2">
    <source>
        <dbReference type="ARBA" id="ARBA00023002"/>
    </source>
</evidence>
<organism evidence="3">
    <name type="scientific">human gut metagenome</name>
    <dbReference type="NCBI Taxonomy" id="408170"/>
    <lineage>
        <taxon>unclassified sequences</taxon>
        <taxon>metagenomes</taxon>
        <taxon>organismal metagenomes</taxon>
    </lineage>
</organism>
<comment type="caution">
    <text evidence="3">The sequence shown here is derived from an EMBL/GenBank/DDBJ whole genome shotgun (WGS) entry which is preliminary data.</text>
</comment>
<dbReference type="Pfam" id="PF13561">
    <property type="entry name" value="adh_short_C2"/>
    <property type="match status" value="1"/>
</dbReference>
<dbReference type="GO" id="GO:0016491">
    <property type="term" value="F:oxidoreductase activity"/>
    <property type="evidence" value="ECO:0007669"/>
    <property type="project" value="UniProtKB-KW"/>
</dbReference>
<keyword evidence="2" id="KW-0560">Oxidoreductase</keyword>
<feature type="non-terminal residue" evidence="3">
    <location>
        <position position="1"/>
    </location>
</feature>
<dbReference type="EMBL" id="AJWY01008999">
    <property type="protein sequence ID" value="EKC59629.1"/>
    <property type="molecule type" value="Genomic_DNA"/>
</dbReference>
<evidence type="ECO:0000256" key="1">
    <source>
        <dbReference type="ARBA" id="ARBA00006484"/>
    </source>
</evidence>
<accession>K1SWB8</accession>
<dbReference type="PANTHER" id="PTHR24321">
    <property type="entry name" value="DEHYDROGENASES, SHORT CHAIN"/>
    <property type="match status" value="1"/>
</dbReference>
<protein>
    <submittedName>
        <fullName evidence="3">Short-chain dehydrogenase/reductase SDR</fullName>
    </submittedName>
</protein>
<name>K1SWB8_9ZZZZ</name>
<evidence type="ECO:0000313" key="3">
    <source>
        <dbReference type="EMBL" id="EKC59629.1"/>
    </source>
</evidence>
<dbReference type="AlphaFoldDB" id="K1SWB8"/>
<dbReference type="PRINTS" id="PR00081">
    <property type="entry name" value="GDHRDH"/>
</dbReference>
<sequence length="86" mass="8973">ANGVRINAVAPGNVHTAMTATMSTTAKMALNALPIPTKYGQECLMAPEEIAEVMVFLASDSARGVNGNIMFVDGGTDALLNSEKVY</sequence>
<gene>
    <name evidence="3" type="ORF">LEA_13264</name>
</gene>
<dbReference type="SUPFAM" id="SSF51735">
    <property type="entry name" value="NAD(P)-binding Rossmann-fold domains"/>
    <property type="match status" value="1"/>
</dbReference>
<dbReference type="InterPro" id="IPR002347">
    <property type="entry name" value="SDR_fam"/>
</dbReference>
<dbReference type="PANTHER" id="PTHR24321:SF8">
    <property type="entry name" value="ESTRADIOL 17-BETA-DEHYDROGENASE 8-RELATED"/>
    <property type="match status" value="1"/>
</dbReference>
<reference evidence="3" key="1">
    <citation type="journal article" date="2013" name="Environ. Microbiol.">
        <title>Microbiota from the distal guts of lean and obese adolescents exhibit partial functional redundancy besides clear differences in community structure.</title>
        <authorList>
            <person name="Ferrer M."/>
            <person name="Ruiz A."/>
            <person name="Lanza F."/>
            <person name="Haange S.B."/>
            <person name="Oberbach A."/>
            <person name="Till H."/>
            <person name="Bargiela R."/>
            <person name="Campoy C."/>
            <person name="Segura M.T."/>
            <person name="Richter M."/>
            <person name="von Bergen M."/>
            <person name="Seifert J."/>
            <person name="Suarez A."/>
        </authorList>
    </citation>
    <scope>NUCLEOTIDE SEQUENCE</scope>
</reference>
<dbReference type="Gene3D" id="3.40.50.720">
    <property type="entry name" value="NAD(P)-binding Rossmann-like Domain"/>
    <property type="match status" value="1"/>
</dbReference>
<proteinExistence type="inferred from homology"/>
<comment type="similarity">
    <text evidence="1">Belongs to the short-chain dehydrogenases/reductases (SDR) family.</text>
</comment>